<organism evidence="1 2">
    <name type="scientific">Pelagimonas phthalicica</name>
    <dbReference type="NCBI Taxonomy" id="1037362"/>
    <lineage>
        <taxon>Bacteria</taxon>
        <taxon>Pseudomonadati</taxon>
        <taxon>Pseudomonadota</taxon>
        <taxon>Alphaproteobacteria</taxon>
        <taxon>Rhodobacterales</taxon>
        <taxon>Roseobacteraceae</taxon>
        <taxon>Pelagimonas</taxon>
    </lineage>
</organism>
<dbReference type="RefSeq" id="WP_099247604.1">
    <property type="nucleotide sequence ID" value="NZ_FXXP01000002.1"/>
</dbReference>
<proteinExistence type="predicted"/>
<gene>
    <name evidence="1" type="ORF">TRP8649_03668</name>
</gene>
<reference evidence="2" key="1">
    <citation type="submission" date="2017-05" db="EMBL/GenBank/DDBJ databases">
        <authorList>
            <person name="Rodrigo-Torres L."/>
            <person name="Arahal R. D."/>
            <person name="Lucena T."/>
        </authorList>
    </citation>
    <scope>NUCLEOTIDE SEQUENCE [LARGE SCALE GENOMIC DNA]</scope>
    <source>
        <strain evidence="2">CECT 8649</strain>
    </source>
</reference>
<evidence type="ECO:0000313" key="1">
    <source>
        <dbReference type="EMBL" id="SMX29531.1"/>
    </source>
</evidence>
<protein>
    <submittedName>
        <fullName evidence="1">Uncharacterized protein</fullName>
    </submittedName>
</protein>
<evidence type="ECO:0000313" key="2">
    <source>
        <dbReference type="Proteomes" id="UP000225972"/>
    </source>
</evidence>
<dbReference type="Proteomes" id="UP000225972">
    <property type="component" value="Unassembled WGS sequence"/>
</dbReference>
<name>A0A238JFR2_9RHOB</name>
<dbReference type="OrthoDB" id="7816979at2"/>
<dbReference type="AlphaFoldDB" id="A0A238JFR2"/>
<keyword evidence="2" id="KW-1185">Reference proteome</keyword>
<accession>A0A238JFR2</accession>
<sequence>MQVILHAGLPCTDDDRILKCLLRNADDWRHEGVSIPGPSKYRKFLLEAVNSLNRSGTSDDTREIVLDAILDDEHTQVDRLLLSSNTFFSVPKLMFSGGLAFRKAETRLRVLQQIFERDEVELFLGLRDPATFLPAVYAITPHTDFHEFMAGVDPMHLRWSDMIRRLRDHLPDMPITVWCNEDTPLIWGQVIRELAGIEMTRKITGAFDIFSQIINPEGMKRFRAFLKENPNINEMQKRRVMAAFLDKYALEDEIEEELDLPGWDSAYVDMLTELYDDDMYTLASMPGVNVISP</sequence>
<dbReference type="EMBL" id="FXXP01000002">
    <property type="protein sequence ID" value="SMX29531.1"/>
    <property type="molecule type" value="Genomic_DNA"/>
</dbReference>